<dbReference type="Proteomes" id="UP001151760">
    <property type="component" value="Unassembled WGS sequence"/>
</dbReference>
<evidence type="ECO:0000313" key="3">
    <source>
        <dbReference type="Proteomes" id="UP001151760"/>
    </source>
</evidence>
<gene>
    <name evidence="2" type="ORF">Tco_1082440</name>
</gene>
<dbReference type="EMBL" id="BQNB010020217">
    <property type="protein sequence ID" value="GJT93595.1"/>
    <property type="molecule type" value="Genomic_DNA"/>
</dbReference>
<protein>
    <submittedName>
        <fullName evidence="2">Uncharacterized protein</fullName>
    </submittedName>
</protein>
<proteinExistence type="predicted"/>
<reference evidence="2" key="2">
    <citation type="submission" date="2022-01" db="EMBL/GenBank/DDBJ databases">
        <authorList>
            <person name="Yamashiro T."/>
            <person name="Shiraishi A."/>
            <person name="Satake H."/>
            <person name="Nakayama K."/>
        </authorList>
    </citation>
    <scope>NUCLEOTIDE SEQUENCE</scope>
</reference>
<sequence>MPSKENEEEDTESNFKDEYANPVDSMVESSRKRKVKKFDFVTKEGEHVHLTAEKIKEQKRIEVSLKADLDEHNEERVEELIDLISYNIVAKYYKNKLLYDKYCDQMLNRRKSSKITNCEILTRRGPITLKVHREDGTTEVISNFKTSDLNLDEWKEVKQACPNQEGKMWKTIYKQINPKMDFLHQAEDKLKIDFNNPLKEQYLLDELNSLASKKRKGADDLLDSFRSTKRLKSSVQYRDHPPGTVLNEPVLGIILFNSVQRQVFVTIEDLEDISDEMIYTT</sequence>
<name>A0ABQ5I0H3_9ASTR</name>
<feature type="compositionally biased region" description="Acidic residues" evidence="1">
    <location>
        <begin position="1"/>
        <end position="12"/>
    </location>
</feature>
<reference evidence="2" key="1">
    <citation type="journal article" date="2022" name="Int. J. Mol. Sci.">
        <title>Draft Genome of Tanacetum Coccineum: Genomic Comparison of Closely Related Tanacetum-Family Plants.</title>
        <authorList>
            <person name="Yamashiro T."/>
            <person name="Shiraishi A."/>
            <person name="Nakayama K."/>
            <person name="Satake H."/>
        </authorList>
    </citation>
    <scope>NUCLEOTIDE SEQUENCE</scope>
</reference>
<keyword evidence="3" id="KW-1185">Reference proteome</keyword>
<evidence type="ECO:0000256" key="1">
    <source>
        <dbReference type="SAM" id="MobiDB-lite"/>
    </source>
</evidence>
<comment type="caution">
    <text evidence="2">The sequence shown here is derived from an EMBL/GenBank/DDBJ whole genome shotgun (WGS) entry which is preliminary data.</text>
</comment>
<evidence type="ECO:0000313" key="2">
    <source>
        <dbReference type="EMBL" id="GJT93595.1"/>
    </source>
</evidence>
<organism evidence="2 3">
    <name type="scientific">Tanacetum coccineum</name>
    <dbReference type="NCBI Taxonomy" id="301880"/>
    <lineage>
        <taxon>Eukaryota</taxon>
        <taxon>Viridiplantae</taxon>
        <taxon>Streptophyta</taxon>
        <taxon>Embryophyta</taxon>
        <taxon>Tracheophyta</taxon>
        <taxon>Spermatophyta</taxon>
        <taxon>Magnoliopsida</taxon>
        <taxon>eudicotyledons</taxon>
        <taxon>Gunneridae</taxon>
        <taxon>Pentapetalae</taxon>
        <taxon>asterids</taxon>
        <taxon>campanulids</taxon>
        <taxon>Asterales</taxon>
        <taxon>Asteraceae</taxon>
        <taxon>Asteroideae</taxon>
        <taxon>Anthemideae</taxon>
        <taxon>Anthemidinae</taxon>
        <taxon>Tanacetum</taxon>
    </lineage>
</organism>
<feature type="region of interest" description="Disordered" evidence="1">
    <location>
        <begin position="1"/>
        <end position="27"/>
    </location>
</feature>
<accession>A0ABQ5I0H3</accession>